<evidence type="ECO:0000313" key="5">
    <source>
        <dbReference type="EMBL" id="CAK8679646.1"/>
    </source>
</evidence>
<evidence type="ECO:0000259" key="4">
    <source>
        <dbReference type="PROSITE" id="PS50041"/>
    </source>
</evidence>
<protein>
    <recommendedName>
        <fullName evidence="4">C-type lectin domain-containing protein</fullName>
    </recommendedName>
</protein>
<name>A0ABP0FJ22_CLALP</name>
<feature type="chain" id="PRO_5045865121" description="C-type lectin domain-containing protein" evidence="3">
    <location>
        <begin position="18"/>
        <end position="300"/>
    </location>
</feature>
<keyword evidence="2" id="KW-1133">Transmembrane helix</keyword>
<dbReference type="SMART" id="SM00034">
    <property type="entry name" value="CLECT"/>
    <property type="match status" value="1"/>
</dbReference>
<dbReference type="Pfam" id="PF00059">
    <property type="entry name" value="Lectin_C"/>
    <property type="match status" value="1"/>
</dbReference>
<evidence type="ECO:0000256" key="3">
    <source>
        <dbReference type="SAM" id="SignalP"/>
    </source>
</evidence>
<evidence type="ECO:0000256" key="2">
    <source>
        <dbReference type="SAM" id="Phobius"/>
    </source>
</evidence>
<organism evidence="5 6">
    <name type="scientific">Clavelina lepadiformis</name>
    <name type="common">Light-bulb sea squirt</name>
    <name type="synonym">Ascidia lepadiformis</name>
    <dbReference type="NCBI Taxonomy" id="159417"/>
    <lineage>
        <taxon>Eukaryota</taxon>
        <taxon>Metazoa</taxon>
        <taxon>Chordata</taxon>
        <taxon>Tunicata</taxon>
        <taxon>Ascidiacea</taxon>
        <taxon>Aplousobranchia</taxon>
        <taxon>Clavelinidae</taxon>
        <taxon>Clavelina</taxon>
    </lineage>
</organism>
<dbReference type="EMBL" id="CAWYQH010000068">
    <property type="protein sequence ID" value="CAK8679646.1"/>
    <property type="molecule type" value="Genomic_DNA"/>
</dbReference>
<comment type="caution">
    <text evidence="5">The sequence shown here is derived from an EMBL/GenBank/DDBJ whole genome shotgun (WGS) entry which is preliminary data.</text>
</comment>
<dbReference type="InterPro" id="IPR050111">
    <property type="entry name" value="C-type_lectin/snaclec_domain"/>
</dbReference>
<feature type="transmembrane region" description="Helical" evidence="2">
    <location>
        <begin position="186"/>
        <end position="209"/>
    </location>
</feature>
<keyword evidence="2" id="KW-0812">Transmembrane</keyword>
<dbReference type="InterPro" id="IPR016186">
    <property type="entry name" value="C-type_lectin-like/link_sf"/>
</dbReference>
<dbReference type="Proteomes" id="UP001642483">
    <property type="component" value="Unassembled WGS sequence"/>
</dbReference>
<feature type="signal peptide" evidence="3">
    <location>
        <begin position="1"/>
        <end position="17"/>
    </location>
</feature>
<dbReference type="InterPro" id="IPR016187">
    <property type="entry name" value="CTDL_fold"/>
</dbReference>
<sequence>MEARITTFFVFFSLCLGQDAKFEYNGLEYLFYHRVLNQKLAQSFCQEIGGNLIVVNNATTQRFVTQQIKELVQNRSFYILGFDGYWTSGKQTGLNRTWYWPDGTEVPVKEPSYRFMNWYKDEPEARQLFKGSANCLLIGAWRRSSPDIIGRWFSRNCNSLGYPLCETSRKSGAKAEFPSIWTRRELLLAIAGGVLLFLVLLLVVVTCFFRRRAKLSRRRNNIFAENDERAEENNYITPPMTCHAIEEEQYTSMDGASEPIYLELDDVTITKRIEGQVYENTRTSQNAEKSPDIAPTEVNK</sequence>
<dbReference type="CDD" id="cd00037">
    <property type="entry name" value="CLECT"/>
    <property type="match status" value="1"/>
</dbReference>
<evidence type="ECO:0000313" key="6">
    <source>
        <dbReference type="Proteomes" id="UP001642483"/>
    </source>
</evidence>
<gene>
    <name evidence="5" type="ORF">CVLEPA_LOCUS9906</name>
</gene>
<dbReference type="SUPFAM" id="SSF56436">
    <property type="entry name" value="C-type lectin-like"/>
    <property type="match status" value="1"/>
</dbReference>
<feature type="region of interest" description="Disordered" evidence="1">
    <location>
        <begin position="280"/>
        <end position="300"/>
    </location>
</feature>
<dbReference type="InterPro" id="IPR001304">
    <property type="entry name" value="C-type_lectin-like"/>
</dbReference>
<evidence type="ECO:0000256" key="1">
    <source>
        <dbReference type="SAM" id="MobiDB-lite"/>
    </source>
</evidence>
<dbReference type="PROSITE" id="PS50041">
    <property type="entry name" value="C_TYPE_LECTIN_2"/>
    <property type="match status" value="1"/>
</dbReference>
<feature type="domain" description="C-type lectin" evidence="4">
    <location>
        <begin position="24"/>
        <end position="166"/>
    </location>
</feature>
<proteinExistence type="predicted"/>
<keyword evidence="6" id="KW-1185">Reference proteome</keyword>
<dbReference type="Gene3D" id="3.10.100.10">
    <property type="entry name" value="Mannose-Binding Protein A, subunit A"/>
    <property type="match status" value="1"/>
</dbReference>
<accession>A0ABP0FJ22</accession>
<reference evidence="5 6" key="1">
    <citation type="submission" date="2024-02" db="EMBL/GenBank/DDBJ databases">
        <authorList>
            <person name="Daric V."/>
            <person name="Darras S."/>
        </authorList>
    </citation>
    <scope>NUCLEOTIDE SEQUENCE [LARGE SCALE GENOMIC DNA]</scope>
</reference>
<keyword evidence="3" id="KW-0732">Signal</keyword>
<dbReference type="PANTHER" id="PTHR22803">
    <property type="entry name" value="MANNOSE, PHOSPHOLIPASE, LECTIN RECEPTOR RELATED"/>
    <property type="match status" value="1"/>
</dbReference>
<keyword evidence="2" id="KW-0472">Membrane</keyword>